<comment type="subcellular location">
    <subcellularLocation>
        <location evidence="1">Nucleus</location>
    </subcellularLocation>
</comment>
<evidence type="ECO:0000256" key="4">
    <source>
        <dbReference type="ARBA" id="ARBA00022833"/>
    </source>
</evidence>
<evidence type="ECO:0000256" key="1">
    <source>
        <dbReference type="ARBA" id="ARBA00004123"/>
    </source>
</evidence>
<dbReference type="GO" id="GO:0045893">
    <property type="term" value="P:positive regulation of DNA-templated transcription"/>
    <property type="evidence" value="ECO:0007669"/>
    <property type="project" value="TreeGrafter"/>
</dbReference>
<keyword evidence="5" id="KW-0539">Nucleus</keyword>
<dbReference type="SMART" id="SM00249">
    <property type="entry name" value="PHD"/>
    <property type="match status" value="1"/>
</dbReference>
<dbReference type="PDBsum" id="6UGM"/>
<evidence type="ECO:0000313" key="8">
    <source>
        <dbReference type="EMBL" id="CAH00481.1"/>
    </source>
</evidence>
<dbReference type="STRING" id="284590.Q6CRQ4"/>
<evidence type="ECO:0000256" key="3">
    <source>
        <dbReference type="ARBA" id="ARBA00022771"/>
    </source>
</evidence>
<dbReference type="FunCoup" id="Q6CRQ4">
    <property type="interactions" value="125"/>
</dbReference>
<dbReference type="PDB" id="6UH5">
    <property type="method" value="EM"/>
    <property type="resolution" value="3.50 A"/>
    <property type="chains" value="X=1-342"/>
</dbReference>
<dbReference type="eggNOG" id="KOG1632">
    <property type="taxonomic scope" value="Eukaryota"/>
</dbReference>
<dbReference type="Gene3D" id="3.30.40.10">
    <property type="entry name" value="Zinc/RING finger domain, C3HC4 (zinc finger)"/>
    <property type="match status" value="1"/>
</dbReference>
<reference evidence="8 9" key="1">
    <citation type="journal article" date="2004" name="Nature">
        <title>Genome evolution in yeasts.</title>
        <authorList>
            <consortium name="Genolevures"/>
            <person name="Dujon B."/>
            <person name="Sherman D."/>
            <person name="Fischer G."/>
            <person name="Durrens P."/>
            <person name="Casaregola S."/>
            <person name="Lafontaine I."/>
            <person name="de Montigny J."/>
            <person name="Marck C."/>
            <person name="Neuveglise C."/>
            <person name="Talla E."/>
            <person name="Goffard N."/>
            <person name="Frangeul L."/>
            <person name="Aigle M."/>
            <person name="Anthouard V."/>
            <person name="Babour A."/>
            <person name="Barbe V."/>
            <person name="Barnay S."/>
            <person name="Blanchin S."/>
            <person name="Beckerich J.M."/>
            <person name="Beyne E."/>
            <person name="Bleykasten C."/>
            <person name="Boisrame A."/>
            <person name="Boyer J."/>
            <person name="Cattolico L."/>
            <person name="Confanioleri F."/>
            <person name="de Daruvar A."/>
            <person name="Despons L."/>
            <person name="Fabre E."/>
            <person name="Fairhead C."/>
            <person name="Ferry-Dumazet H."/>
            <person name="Groppi A."/>
            <person name="Hantraye F."/>
            <person name="Hennequin C."/>
            <person name="Jauniaux N."/>
            <person name="Joyet P."/>
            <person name="Kachouri R."/>
            <person name="Kerrest A."/>
            <person name="Koszul R."/>
            <person name="Lemaire M."/>
            <person name="Lesur I."/>
            <person name="Ma L."/>
            <person name="Muller H."/>
            <person name="Nicaud J.M."/>
            <person name="Nikolski M."/>
            <person name="Oztas S."/>
            <person name="Ozier-Kalogeropoulos O."/>
            <person name="Pellenz S."/>
            <person name="Potier S."/>
            <person name="Richard G.F."/>
            <person name="Straub M.L."/>
            <person name="Suleau A."/>
            <person name="Swennene D."/>
            <person name="Tekaia F."/>
            <person name="Wesolowski-Louvel M."/>
            <person name="Westhof E."/>
            <person name="Wirth B."/>
            <person name="Zeniou-Meyer M."/>
            <person name="Zivanovic I."/>
            <person name="Bolotin-Fukuhara M."/>
            <person name="Thierry A."/>
            <person name="Bouchier C."/>
            <person name="Caudron B."/>
            <person name="Scarpelli C."/>
            <person name="Gaillardin C."/>
            <person name="Weissenbach J."/>
            <person name="Wincker P."/>
            <person name="Souciet J.L."/>
        </authorList>
    </citation>
    <scope>NUCLEOTIDE SEQUENCE [LARGE SCALE GENOMIC DNA]</scope>
    <source>
        <strain evidence="9">ATCC 8585 / CBS 2359 / DSM 70799 / NBRC 1267 / NRRL Y-1140 / WM37</strain>
    </source>
</reference>
<dbReference type="SMR" id="Q6CRQ4"/>
<keyword evidence="3 6" id="KW-0863">Zinc-finger</keyword>
<keyword evidence="2" id="KW-0479">Metal-binding</keyword>
<dbReference type="InterPro" id="IPR019786">
    <property type="entry name" value="Zinc_finger_PHD-type_CS"/>
</dbReference>
<dbReference type="InterPro" id="IPR001965">
    <property type="entry name" value="Znf_PHD"/>
</dbReference>
<dbReference type="InterPro" id="IPR019787">
    <property type="entry name" value="Znf_PHD-finger"/>
</dbReference>
<evidence type="ECO:0007829" key="11">
    <source>
        <dbReference type="PDB" id="6UH5"/>
    </source>
</evidence>
<evidence type="ECO:0000256" key="6">
    <source>
        <dbReference type="PROSITE-ProRule" id="PRU00146"/>
    </source>
</evidence>
<dbReference type="KEGG" id="kla:KLLA0_D07260g"/>
<dbReference type="InterPro" id="IPR011011">
    <property type="entry name" value="Znf_FYVE_PHD"/>
</dbReference>
<proteinExistence type="evidence at protein level"/>
<dbReference type="PDB" id="6UGM">
    <property type="method" value="EM"/>
    <property type="resolution" value="3.70 A"/>
    <property type="chains" value="X=1-342"/>
</dbReference>
<name>Q6CRQ4_KLULA</name>
<dbReference type="GO" id="GO:0008270">
    <property type="term" value="F:zinc ion binding"/>
    <property type="evidence" value="ECO:0007669"/>
    <property type="project" value="UniProtKB-KW"/>
</dbReference>
<dbReference type="PROSITE" id="PS50016">
    <property type="entry name" value="ZF_PHD_2"/>
    <property type="match status" value="1"/>
</dbReference>
<evidence type="ECO:0000259" key="7">
    <source>
        <dbReference type="PROSITE" id="PS50016"/>
    </source>
</evidence>
<accession>Q6CRQ4</accession>
<dbReference type="Proteomes" id="UP000000598">
    <property type="component" value="Chromosome D"/>
</dbReference>
<dbReference type="InParanoid" id="Q6CRQ4"/>
<evidence type="ECO:0000256" key="5">
    <source>
        <dbReference type="ARBA" id="ARBA00023242"/>
    </source>
</evidence>
<dbReference type="PROSITE" id="PS01359">
    <property type="entry name" value="ZF_PHD_1"/>
    <property type="match status" value="1"/>
</dbReference>
<reference evidence="10 11" key="2">
    <citation type="journal article" date="2019" name="Mol. Cell">
        <title>Structural Basis of H2B Ubiquitination-Dependent H3K4 Methylation by COMPASS.</title>
        <authorList>
            <person name="Hsu P.L."/>
            <person name="Shi H."/>
            <person name="Leonen C."/>
            <person name="Kang J."/>
            <person name="Chatterjee C."/>
            <person name="Zheng N."/>
        </authorList>
    </citation>
    <scope>STRUCTURE BY ELECTRON MICROSCOPY (3.50 ANGSTROMS)</scope>
</reference>
<organism evidence="8 9">
    <name type="scientific">Kluyveromyces lactis (strain ATCC 8585 / CBS 2359 / DSM 70799 / NBRC 1267 / NRRL Y-1140 / WM37)</name>
    <name type="common">Yeast</name>
    <name type="synonym">Candida sphaerica</name>
    <dbReference type="NCBI Taxonomy" id="284590"/>
    <lineage>
        <taxon>Eukaryota</taxon>
        <taxon>Fungi</taxon>
        <taxon>Dikarya</taxon>
        <taxon>Ascomycota</taxon>
        <taxon>Saccharomycotina</taxon>
        <taxon>Saccharomycetes</taxon>
        <taxon>Saccharomycetales</taxon>
        <taxon>Saccharomycetaceae</taxon>
        <taxon>Kluyveromyces</taxon>
    </lineage>
</organism>
<dbReference type="EMDB" id="EMD-20765"/>
<sequence>MSLPSWCPRYDSRKHDPKTGEEVYCICKKPDTGELMVGCDGCDDWFHFSCLKIPEKYRDLVFSFYCSYCSAGITGPALINGGKLPKTLWKRKCRLPECYTECDANSRSKYCSKKHAVQYVQSIVDKLNLPGVDKIALLRQLLNETTSLEEFKTLGRDKLPEVTSPLSKDQYSKLLENDQHLNKLINEHDELVSVKLSKLNEEDAVIEKYVNWIGEVNERLSPHFNQPTGRKKSKSASKVTICGYHNEFTIPRSVEEFLDKLLQLKEDENSNITSVDGVCVKTKCAKHQDWITLSQNDLSEQKDSLENVKRRLDLLISVRTNQLRISFFEQEMSNRVLPGVKT</sequence>
<gene>
    <name evidence="8" type="ORF">KLLA0_D07260g</name>
</gene>
<dbReference type="OMA" id="WCPPYSS"/>
<dbReference type="InterPro" id="IPR037869">
    <property type="entry name" value="Spp1/CFP1"/>
</dbReference>
<dbReference type="HOGENOM" id="CLU_045707_0_0_1"/>
<keyword evidence="4" id="KW-0862">Zinc</keyword>
<keyword evidence="9" id="KW-1185">Reference proteome</keyword>
<dbReference type="SUPFAM" id="SSF57903">
    <property type="entry name" value="FYVE/PHD zinc finger"/>
    <property type="match status" value="1"/>
</dbReference>
<dbReference type="CDD" id="cd16039">
    <property type="entry name" value="PHD_SPP1"/>
    <property type="match status" value="1"/>
</dbReference>
<dbReference type="EMDB" id="EMD-20767"/>
<evidence type="ECO:0000256" key="2">
    <source>
        <dbReference type="ARBA" id="ARBA00022723"/>
    </source>
</evidence>
<dbReference type="FunFam" id="3.30.40.10:FF:000759">
    <property type="entry name" value="COMPASS component SPP1"/>
    <property type="match status" value="1"/>
</dbReference>
<keyword evidence="10 11" id="KW-0002">3D-structure</keyword>
<evidence type="ECO:0007829" key="10">
    <source>
        <dbReference type="PDB" id="6UGM"/>
    </source>
</evidence>
<dbReference type="PANTHER" id="PTHR46174">
    <property type="entry name" value="CXXC-TYPE ZINC FINGER PROTEIN 1"/>
    <property type="match status" value="1"/>
</dbReference>
<protein>
    <submittedName>
        <fullName evidence="8">KLLA0D07260p</fullName>
    </submittedName>
</protein>
<dbReference type="PANTHER" id="PTHR46174:SF1">
    <property type="entry name" value="CXXC-TYPE ZINC FINGER PROTEIN 1"/>
    <property type="match status" value="1"/>
</dbReference>
<feature type="domain" description="PHD-type" evidence="7">
    <location>
        <begin position="22"/>
        <end position="72"/>
    </location>
</feature>
<dbReference type="EMBL" id="CR382124">
    <property type="protein sequence ID" value="CAH00481.1"/>
    <property type="molecule type" value="Genomic_DNA"/>
</dbReference>
<dbReference type="GO" id="GO:0048188">
    <property type="term" value="C:Set1C/COMPASS complex"/>
    <property type="evidence" value="ECO:0007669"/>
    <property type="project" value="InterPro"/>
</dbReference>
<evidence type="ECO:0000313" key="9">
    <source>
        <dbReference type="Proteomes" id="UP000000598"/>
    </source>
</evidence>
<dbReference type="Pfam" id="PF00628">
    <property type="entry name" value="PHD"/>
    <property type="match status" value="1"/>
</dbReference>
<dbReference type="InterPro" id="IPR013083">
    <property type="entry name" value="Znf_RING/FYVE/PHD"/>
</dbReference>
<dbReference type="AlphaFoldDB" id="Q6CRQ4"/>
<dbReference type="PDBsum" id="6UH5"/>
<dbReference type="PaxDb" id="284590-Q6CRQ4"/>